<name>A0A124G9H3_9ACTN</name>
<dbReference type="EMBL" id="LLZH01000281">
    <property type="protein sequence ID" value="KUL29142.1"/>
    <property type="molecule type" value="Genomic_DNA"/>
</dbReference>
<keyword evidence="1" id="KW-0732">Signal</keyword>
<proteinExistence type="predicted"/>
<evidence type="ECO:0000256" key="1">
    <source>
        <dbReference type="SAM" id="SignalP"/>
    </source>
</evidence>
<keyword evidence="3" id="KW-1185">Reference proteome</keyword>
<feature type="signal peptide" evidence="1">
    <location>
        <begin position="1"/>
        <end position="25"/>
    </location>
</feature>
<organism evidence="2 3">
    <name type="scientific">Actinoplanes awajinensis subsp. mycoplanecinus</name>
    <dbReference type="NCBI Taxonomy" id="135947"/>
    <lineage>
        <taxon>Bacteria</taxon>
        <taxon>Bacillati</taxon>
        <taxon>Actinomycetota</taxon>
        <taxon>Actinomycetes</taxon>
        <taxon>Micromonosporales</taxon>
        <taxon>Micromonosporaceae</taxon>
        <taxon>Actinoplanes</taxon>
    </lineage>
</organism>
<reference evidence="2 3" key="1">
    <citation type="submission" date="2015-10" db="EMBL/GenBank/DDBJ databases">
        <authorList>
            <person name="Gilbert D.G."/>
        </authorList>
    </citation>
    <scope>NUCLEOTIDE SEQUENCE [LARGE SCALE GENOMIC DNA]</scope>
    <source>
        <strain evidence="2 3">NRRL B-16712</strain>
    </source>
</reference>
<feature type="chain" id="PRO_5007172041" description="Lipoprotein" evidence="1">
    <location>
        <begin position="26"/>
        <end position="249"/>
    </location>
</feature>
<evidence type="ECO:0000313" key="2">
    <source>
        <dbReference type="EMBL" id="KUL29142.1"/>
    </source>
</evidence>
<comment type="caution">
    <text evidence="2">The sequence shown here is derived from an EMBL/GenBank/DDBJ whole genome shotgun (WGS) entry which is preliminary data.</text>
</comment>
<gene>
    <name evidence="2" type="ORF">ADL15_28665</name>
</gene>
<evidence type="ECO:0000313" key="3">
    <source>
        <dbReference type="Proteomes" id="UP000053244"/>
    </source>
</evidence>
<dbReference type="Proteomes" id="UP000053244">
    <property type="component" value="Unassembled WGS sequence"/>
</dbReference>
<protein>
    <recommendedName>
        <fullName evidence="4">Lipoprotein</fullName>
    </recommendedName>
</protein>
<dbReference type="Gene3D" id="2.50.20.20">
    <property type="match status" value="1"/>
</dbReference>
<accession>A0A124G9H3</accession>
<evidence type="ECO:0008006" key="4">
    <source>
        <dbReference type="Google" id="ProtNLM"/>
    </source>
</evidence>
<dbReference type="OrthoDB" id="3427828at2"/>
<dbReference type="AlphaFoldDB" id="A0A124G9H3"/>
<sequence length="249" mass="25192">MLIGLLAGGLLVAAAGCTTAEPAPADPLAQVRAAAAKTASAPARVTMSVPNVDVAGGTDPAGRALTLTVTTDLDGEKVKEEVRVLGDQAYLMLGKSAWPGLDKKFVAFSTAEFATASLVHLGDPFDPTGAKGLTAAATSAQRTADGTYTGTIDLSAAPGATSRGLVPATAEQLERAGDVLTAVPFEASVDGEGRLTALTLKLPAYGTVPAYDSVSRYSAFGEPVTVTAPATEELAQVPDALRKLLTHSV</sequence>